<evidence type="ECO:0000313" key="4">
    <source>
        <dbReference type="Proteomes" id="UP000018211"/>
    </source>
</evidence>
<dbReference type="InterPro" id="IPR013113">
    <property type="entry name" value="SIP_FAD-bd"/>
</dbReference>
<dbReference type="SUPFAM" id="SSF63380">
    <property type="entry name" value="Riboflavin synthase domain-like"/>
    <property type="match status" value="1"/>
</dbReference>
<evidence type="ECO:0000313" key="3">
    <source>
        <dbReference type="EMBL" id="CCO45091.1"/>
    </source>
</evidence>
<accession>A0AAV2VKS4</accession>
<dbReference type="InterPro" id="IPR039261">
    <property type="entry name" value="FNR_nucleotide-bd"/>
</dbReference>
<dbReference type="PROSITE" id="PS51384">
    <property type="entry name" value="FAD_FR"/>
    <property type="match status" value="1"/>
</dbReference>
<dbReference type="Gene3D" id="3.40.50.80">
    <property type="entry name" value="Nucleotide-binding domain of ferredoxin-NADP reductase (FNR) module"/>
    <property type="match status" value="1"/>
</dbReference>
<reference evidence="3 4" key="1">
    <citation type="journal article" date="2013" name="ISME J.">
        <title>Comparative genomics of pathogenic lineages of Vibrio nigripulchritudo identifies virulence-associated traits.</title>
        <authorList>
            <person name="Goudenege D."/>
            <person name="Labreuche Y."/>
            <person name="Krin E."/>
            <person name="Ansquer D."/>
            <person name="Mangenot S."/>
            <person name="Calteau A."/>
            <person name="Medigue C."/>
            <person name="Mazel D."/>
            <person name="Polz M.F."/>
            <person name="Le Roux F."/>
        </authorList>
    </citation>
    <scope>NUCLEOTIDE SEQUENCE [LARGE SCALE GENOMIC DNA]</scope>
    <source>
        <strain evidence="3 4">SOn1</strain>
    </source>
</reference>
<dbReference type="GO" id="GO:0016491">
    <property type="term" value="F:oxidoreductase activity"/>
    <property type="evidence" value="ECO:0007669"/>
    <property type="project" value="InterPro"/>
</dbReference>
<sequence length="271" mass="30523">MSDNPERVHPMLLDFVRKEYISKNLLRVTVTGNDLIGFPEDQNGAHIKLFFANRETGILQLPFRDGEIITWPEHKPVARAYSVRRYRTDKNELDIDFVIHGNNTPGGGWAAKAKKGDTIGLIGPAGPNPLLEPADWYIIAGDLTAVPAISAILEELPSDSKGYAFIEIDEIEDRHDINHPEGVLVEWIVRQPKSGRIHLLDAINGIAPPEGVSTISAFIAGENESVIACRKKLKQDYQLSKKNMYAIPYWKRGKDEEAYHAERHEVMDEEY</sequence>
<dbReference type="Gene3D" id="2.40.30.10">
    <property type="entry name" value="Translation factors"/>
    <property type="match status" value="1"/>
</dbReference>
<dbReference type="AlphaFoldDB" id="A0AAV2VKS4"/>
<dbReference type="PANTHER" id="PTHR30157">
    <property type="entry name" value="FERRIC REDUCTASE, NADPH-DEPENDENT"/>
    <property type="match status" value="1"/>
</dbReference>
<dbReference type="CDD" id="cd06193">
    <property type="entry name" value="siderophore_interacting"/>
    <property type="match status" value="1"/>
</dbReference>
<proteinExistence type="inferred from homology"/>
<comment type="caution">
    <text evidence="3">The sequence shown here is derived from an EMBL/GenBank/DDBJ whole genome shotgun (WGS) entry which is preliminary data.</text>
</comment>
<name>A0AAV2VKS4_9VIBR</name>
<dbReference type="InterPro" id="IPR017938">
    <property type="entry name" value="Riboflavin_synthase-like_b-brl"/>
</dbReference>
<dbReference type="EMBL" id="CAOF01000041">
    <property type="protein sequence ID" value="CCO45091.1"/>
    <property type="molecule type" value="Genomic_DNA"/>
</dbReference>
<gene>
    <name evidence="3" type="primary">viuB</name>
    <name evidence="3" type="ORF">VIBNISOn1_1350055</name>
</gene>
<comment type="similarity">
    <text evidence="1">Belongs to the SIP oxidoreductase family.</text>
</comment>
<evidence type="ECO:0000256" key="1">
    <source>
        <dbReference type="ARBA" id="ARBA00035644"/>
    </source>
</evidence>
<dbReference type="InterPro" id="IPR017927">
    <property type="entry name" value="FAD-bd_FR_type"/>
</dbReference>
<dbReference type="RefSeq" id="WP_022610701.1">
    <property type="nucleotide sequence ID" value="NZ_LK391965.1"/>
</dbReference>
<dbReference type="InterPro" id="IPR039374">
    <property type="entry name" value="SIP_fam"/>
</dbReference>
<dbReference type="Proteomes" id="UP000018211">
    <property type="component" value="Unassembled WGS sequence"/>
</dbReference>
<feature type="domain" description="FAD-binding FR-type" evidence="2">
    <location>
        <begin position="8"/>
        <end position="131"/>
    </location>
</feature>
<protein>
    <submittedName>
        <fullName evidence="3">Vulnibactin utilization protein viuB</fullName>
    </submittedName>
</protein>
<dbReference type="Pfam" id="PF04954">
    <property type="entry name" value="SIP"/>
    <property type="match status" value="1"/>
</dbReference>
<dbReference type="InterPro" id="IPR007037">
    <property type="entry name" value="SIP_rossman_dom"/>
</dbReference>
<evidence type="ECO:0000259" key="2">
    <source>
        <dbReference type="PROSITE" id="PS51384"/>
    </source>
</evidence>
<dbReference type="PANTHER" id="PTHR30157:SF0">
    <property type="entry name" value="NADPH-DEPENDENT FERRIC-CHELATE REDUCTASE"/>
    <property type="match status" value="1"/>
</dbReference>
<organism evidence="3 4">
    <name type="scientific">Vibrio nigripulchritudo SOn1</name>
    <dbReference type="NCBI Taxonomy" id="1238450"/>
    <lineage>
        <taxon>Bacteria</taxon>
        <taxon>Pseudomonadati</taxon>
        <taxon>Pseudomonadota</taxon>
        <taxon>Gammaproteobacteria</taxon>
        <taxon>Vibrionales</taxon>
        <taxon>Vibrionaceae</taxon>
        <taxon>Vibrio</taxon>
    </lineage>
</organism>
<dbReference type="Pfam" id="PF08021">
    <property type="entry name" value="FAD_binding_9"/>
    <property type="match status" value="1"/>
</dbReference>